<dbReference type="EMBL" id="ASRV01000165">
    <property type="protein sequence ID" value="EOR21102.1"/>
    <property type="molecule type" value="Genomic_DNA"/>
</dbReference>
<dbReference type="Proteomes" id="UP000013988">
    <property type="component" value="Unassembled WGS sequence"/>
</dbReference>
<evidence type="ECO:0000313" key="2">
    <source>
        <dbReference type="Proteomes" id="UP000013988"/>
    </source>
</evidence>
<protein>
    <submittedName>
        <fullName evidence="1">ABC transporter</fullName>
    </submittedName>
</protein>
<name>R9BVN8_9CLOT</name>
<proteinExistence type="predicted"/>
<organism evidence="1 2">
    <name type="scientific">Clostridium sartagoforme AAU1</name>
    <dbReference type="NCBI Taxonomy" id="1202534"/>
    <lineage>
        <taxon>Bacteria</taxon>
        <taxon>Bacillati</taxon>
        <taxon>Bacillota</taxon>
        <taxon>Clostridia</taxon>
        <taxon>Eubacteriales</taxon>
        <taxon>Clostridiaceae</taxon>
        <taxon>Clostridium</taxon>
    </lineage>
</organism>
<sequence>MARNKYNVDEELETGFNLGYLKRLFGYMNPYKKR</sequence>
<accession>R9BVN8</accession>
<dbReference type="AlphaFoldDB" id="R9BVN8"/>
<evidence type="ECO:0000313" key="1">
    <source>
        <dbReference type="EMBL" id="EOR21102.1"/>
    </source>
</evidence>
<reference evidence="1 2" key="1">
    <citation type="submission" date="2013-03" db="EMBL/GenBank/DDBJ databases">
        <title>Whole genome shotgun sequencing of Clostridium sartagoforme AAU1.</title>
        <authorList>
            <person name="Joshi C.G."/>
            <person name="Duggirala S.M."/>
            <person name="Nathani N.M."/>
            <person name="Bhatt V.D."/>
            <person name="Patel A.K."/>
            <person name="Pandya P.R."/>
            <person name="KaPatel J.A."/>
        </authorList>
    </citation>
    <scope>NUCLEOTIDE SEQUENCE [LARGE SCALE GENOMIC DNA]</scope>
    <source>
        <strain evidence="1 2">AAU1</strain>
    </source>
</reference>
<comment type="caution">
    <text evidence="1">The sequence shown here is derived from an EMBL/GenBank/DDBJ whole genome shotgun (WGS) entry which is preliminary data.</text>
</comment>
<gene>
    <name evidence="1" type="ORF">A500_14398</name>
</gene>
<keyword evidence="2" id="KW-1185">Reference proteome</keyword>